<name>A0A371CH81_9APHY</name>
<dbReference type="Proteomes" id="UP000256964">
    <property type="component" value="Unassembled WGS sequence"/>
</dbReference>
<protein>
    <submittedName>
        <fullName evidence="2">Uncharacterized protein</fullName>
    </submittedName>
</protein>
<evidence type="ECO:0000313" key="1">
    <source>
        <dbReference type="EMBL" id="RDX39613.1"/>
    </source>
</evidence>
<organism evidence="2 3">
    <name type="scientific">Lentinus brumalis</name>
    <dbReference type="NCBI Taxonomy" id="2498619"/>
    <lineage>
        <taxon>Eukaryota</taxon>
        <taxon>Fungi</taxon>
        <taxon>Dikarya</taxon>
        <taxon>Basidiomycota</taxon>
        <taxon>Agaricomycotina</taxon>
        <taxon>Agaricomycetes</taxon>
        <taxon>Polyporales</taxon>
        <taxon>Polyporaceae</taxon>
        <taxon>Lentinus</taxon>
    </lineage>
</organism>
<sequence length="183" mass="20208">MFETIPVNASDSLYILPPPSPKHLLLVARWKGSLLPTHGKKAASVRHSYSLAVWPYEPIVIGRRVKILAASPVALHAPDTPLNELDTHDPHIVGRVREIWRMVDGVASARIENECTGSLVGEVVLEFPYALQKGGRPERRVGDRESDAAMAEDCLGVMACVRPARIERECLGRRCWLETAKGT</sequence>
<dbReference type="EMBL" id="KZ857699">
    <property type="protein sequence ID" value="RDX39645.1"/>
    <property type="molecule type" value="Genomic_DNA"/>
</dbReference>
<reference evidence="2 3" key="1">
    <citation type="journal article" date="2018" name="Biotechnol. Biofuels">
        <title>Integrative visual omics of the white-rot fungus Polyporus brumalis exposes the biotechnological potential of its oxidative enzymes for delignifying raw plant biomass.</title>
        <authorList>
            <person name="Miyauchi S."/>
            <person name="Rancon A."/>
            <person name="Drula E."/>
            <person name="Hage H."/>
            <person name="Chaduli D."/>
            <person name="Favel A."/>
            <person name="Grisel S."/>
            <person name="Henrissat B."/>
            <person name="Herpoel-Gimbert I."/>
            <person name="Ruiz-Duenas F.J."/>
            <person name="Chevret D."/>
            <person name="Hainaut M."/>
            <person name="Lin J."/>
            <person name="Wang M."/>
            <person name="Pangilinan J."/>
            <person name="Lipzen A."/>
            <person name="Lesage-Meessen L."/>
            <person name="Navarro D."/>
            <person name="Riley R."/>
            <person name="Grigoriev I.V."/>
            <person name="Zhou S."/>
            <person name="Raouche S."/>
            <person name="Rosso M.N."/>
        </authorList>
    </citation>
    <scope>NUCLEOTIDE SEQUENCE [LARGE SCALE GENOMIC DNA]</scope>
    <source>
        <strain evidence="2 3">BRFM 1820</strain>
    </source>
</reference>
<evidence type="ECO:0000313" key="3">
    <source>
        <dbReference type="Proteomes" id="UP000256964"/>
    </source>
</evidence>
<keyword evidence="3" id="KW-1185">Reference proteome</keyword>
<proteinExistence type="predicted"/>
<accession>A0A371CH81</accession>
<dbReference type="EMBL" id="KZ857715">
    <property type="protein sequence ID" value="RDX39613.1"/>
    <property type="molecule type" value="Genomic_DNA"/>
</dbReference>
<evidence type="ECO:0000313" key="2">
    <source>
        <dbReference type="EMBL" id="RDX39645.1"/>
    </source>
</evidence>
<dbReference type="AlphaFoldDB" id="A0A371CH81"/>
<gene>
    <name evidence="2" type="ORF">OH76DRAFT_1424182</name>
    <name evidence="1" type="ORF">OH76DRAFT_1424200</name>
</gene>